<gene>
    <name evidence="1" type="ordered locus">Spica_1445</name>
</gene>
<accession>F8EXK9</accession>
<dbReference type="KEGG" id="scd:Spica_1445"/>
<dbReference type="AlphaFoldDB" id="F8EXK9"/>
<protein>
    <submittedName>
        <fullName evidence="1">Uncharacterized protein</fullName>
    </submittedName>
</protein>
<dbReference type="STRING" id="744872.Spica_1445"/>
<dbReference type="HOGENOM" id="CLU_1677079_0_0_12"/>
<evidence type="ECO:0000313" key="1">
    <source>
        <dbReference type="EMBL" id="AEJ19590.1"/>
    </source>
</evidence>
<dbReference type="Proteomes" id="UP000000503">
    <property type="component" value="Chromosome"/>
</dbReference>
<dbReference type="EMBL" id="CP002868">
    <property type="protein sequence ID" value="AEJ19590.1"/>
    <property type="molecule type" value="Genomic_DNA"/>
</dbReference>
<evidence type="ECO:0000313" key="2">
    <source>
        <dbReference type="Proteomes" id="UP000000503"/>
    </source>
</evidence>
<reference evidence="2" key="1">
    <citation type="journal article" date="2013" name="Stand. Genomic Sci.">
        <title>Genome sequence of the thermophilic fresh-water bacterium Spirochaeta caldaria type strain (H1(T)), reclassification of Spirochaeta caldaria, Spirochaeta stenostrepta, and Spirochaeta zuelzerae in the genus Treponema as Treponema caldaria comb. nov., Treponema stenostrepta comb. nov., and Treponema zuelzerae comb. nov., and emendation of the genus Treponema.</title>
        <authorList>
            <person name="Abt B."/>
            <person name="Goker M."/>
            <person name="Scheuner C."/>
            <person name="Han C."/>
            <person name="Lu M."/>
            <person name="Misra M."/>
            <person name="Lapidus A."/>
            <person name="Nolan M."/>
            <person name="Lucas S."/>
            <person name="Hammon N."/>
            <person name="Deshpande S."/>
            <person name="Cheng J.F."/>
            <person name="Tapia R."/>
            <person name="Goodwin L.A."/>
            <person name="Pitluck S."/>
            <person name="Liolios K."/>
            <person name="Pagani I."/>
            <person name="Ivanova N."/>
            <person name="Mavromatis K."/>
            <person name="Mikhailova N."/>
            <person name="Huntemann M."/>
            <person name="Pati A."/>
            <person name="Chen A."/>
            <person name="Palaniappan K."/>
            <person name="Land M."/>
            <person name="Hauser L."/>
            <person name="Jeffries C.D."/>
            <person name="Rohde M."/>
            <person name="Spring S."/>
            <person name="Gronow S."/>
            <person name="Detter J.C."/>
            <person name="Bristow J."/>
            <person name="Eisen J.A."/>
            <person name="Markowitz V."/>
            <person name="Hugenholtz P."/>
            <person name="Kyrpides N.C."/>
            <person name="Woyke T."/>
            <person name="Klenk H.P."/>
        </authorList>
    </citation>
    <scope>NUCLEOTIDE SEQUENCE</scope>
    <source>
        <strain evidence="2">ATCC 51460 / DSM 7334 / H1</strain>
    </source>
</reference>
<name>F8EXK9_GRAC1</name>
<sequence length="157" mass="17810">MKRIFILLIFITIIGFDLQAETIFVSLLEQTPDMKLYKFESSSAWESGVLDALFDMGIIVSNTPIENTSSFNIKETLQLARQGGADSVLVAQLTYAAIPNKTSQKRATPEVVHFYLYSVKTDQLIKQYMYTSSIQTENPEQDKEVAKKQTQLFINNN</sequence>
<dbReference type="RefSeq" id="WP_013968900.1">
    <property type="nucleotide sequence ID" value="NC_015732.1"/>
</dbReference>
<proteinExistence type="predicted"/>
<organism evidence="1 2">
    <name type="scientific">Gracilinema caldarium (strain ATCC 51460 / DSM 7334 / H1)</name>
    <name type="common">Treponema caldarium</name>
    <dbReference type="NCBI Taxonomy" id="744872"/>
    <lineage>
        <taxon>Bacteria</taxon>
        <taxon>Pseudomonadati</taxon>
        <taxon>Spirochaetota</taxon>
        <taxon>Spirochaetia</taxon>
        <taxon>Spirochaetales</taxon>
        <taxon>Breznakiellaceae</taxon>
        <taxon>Gracilinema</taxon>
    </lineage>
</organism>
<keyword evidence="2" id="KW-1185">Reference proteome</keyword>
<dbReference type="OrthoDB" id="362568at2"/>